<protein>
    <recommendedName>
        <fullName evidence="1">Integrase catalytic domain-containing protein</fullName>
    </recommendedName>
</protein>
<name>A0ABX8EHJ1_9ACTN</name>
<proteinExistence type="predicted"/>
<dbReference type="InterPro" id="IPR012337">
    <property type="entry name" value="RNaseH-like_sf"/>
</dbReference>
<dbReference type="SUPFAM" id="SSF53098">
    <property type="entry name" value="Ribonuclease H-like"/>
    <property type="match status" value="1"/>
</dbReference>
<dbReference type="PANTHER" id="PTHR46889:SF4">
    <property type="entry name" value="TRANSPOSASE INSO FOR INSERTION SEQUENCE ELEMENT IS911B-RELATED"/>
    <property type="match status" value="1"/>
</dbReference>
<reference evidence="2 3" key="1">
    <citation type="submission" date="2021-05" db="EMBL/GenBank/DDBJ databases">
        <title>Complete genome of Nocardioides aquaticus KCTC 9944T isolated from meromictic and hypersaline Ekho Lake, Antarctica.</title>
        <authorList>
            <person name="Hwang K."/>
            <person name="Kim K.M."/>
            <person name="Choe H."/>
        </authorList>
    </citation>
    <scope>NUCLEOTIDE SEQUENCE [LARGE SCALE GENOMIC DNA]</scope>
    <source>
        <strain evidence="2 3">KCTC 9944</strain>
    </source>
</reference>
<dbReference type="Pfam" id="PF13333">
    <property type="entry name" value="rve_2"/>
    <property type="match status" value="1"/>
</dbReference>
<evidence type="ECO:0000259" key="1">
    <source>
        <dbReference type="Pfam" id="PF13333"/>
    </source>
</evidence>
<dbReference type="Proteomes" id="UP000679307">
    <property type="component" value="Chromosome"/>
</dbReference>
<gene>
    <name evidence="2" type="ORF">ENKNEFLB_01726</name>
</gene>
<evidence type="ECO:0000313" key="3">
    <source>
        <dbReference type="Proteomes" id="UP000679307"/>
    </source>
</evidence>
<dbReference type="EMBL" id="CP075371">
    <property type="protein sequence ID" value="QVT79345.1"/>
    <property type="molecule type" value="Genomic_DNA"/>
</dbReference>
<sequence>MGWSLGSAQIGALVTNALRMAIETRLGRFAEPGTIIESDHGVQGGSLAFTQRARDSGLLASMGSIGDCHDSSMVEAFWSRMRVELLNRKQWNTSLELTKAMFEYLEIWQNRKRRHGLPGWLTPVAFERNRIITVA</sequence>
<dbReference type="InterPro" id="IPR001584">
    <property type="entry name" value="Integrase_cat-core"/>
</dbReference>
<keyword evidence="3" id="KW-1185">Reference proteome</keyword>
<accession>A0ABX8EHJ1</accession>
<feature type="domain" description="Integrase catalytic" evidence="1">
    <location>
        <begin position="75"/>
        <end position="129"/>
    </location>
</feature>
<evidence type="ECO:0000313" key="2">
    <source>
        <dbReference type="EMBL" id="QVT79345.1"/>
    </source>
</evidence>
<dbReference type="PANTHER" id="PTHR46889">
    <property type="entry name" value="TRANSPOSASE INSF FOR INSERTION SEQUENCE IS3B-RELATED"/>
    <property type="match status" value="1"/>
</dbReference>
<organism evidence="2 3">
    <name type="scientific">Nocardioides aquaticus</name>
    <dbReference type="NCBI Taxonomy" id="160826"/>
    <lineage>
        <taxon>Bacteria</taxon>
        <taxon>Bacillati</taxon>
        <taxon>Actinomycetota</taxon>
        <taxon>Actinomycetes</taxon>
        <taxon>Propionibacteriales</taxon>
        <taxon>Nocardioidaceae</taxon>
        <taxon>Nocardioides</taxon>
    </lineage>
</organism>
<dbReference type="InterPro" id="IPR050900">
    <property type="entry name" value="Transposase_IS3/IS150/IS904"/>
</dbReference>